<feature type="repeat" description="PPR" evidence="2">
    <location>
        <begin position="314"/>
        <end position="348"/>
    </location>
</feature>
<gene>
    <name evidence="3" type="ORF">OHK93_006576</name>
</gene>
<comment type="caution">
    <text evidence="3">The sequence shown here is derived from an EMBL/GenBank/DDBJ whole genome shotgun (WGS) entry which is preliminary data.</text>
</comment>
<protein>
    <recommendedName>
        <fullName evidence="5">Pentatricopeptide repeat-containing protein</fullName>
    </recommendedName>
</protein>
<dbReference type="EMBL" id="JAPUFD010000005">
    <property type="protein sequence ID" value="MDI1487307.1"/>
    <property type="molecule type" value="Genomic_DNA"/>
</dbReference>
<reference evidence="3" key="1">
    <citation type="journal article" date="2023" name="Genome Biol. Evol.">
        <title>First Whole Genome Sequence and Flow Cytometry Genome Size Data for the Lichen-Forming Fungus Ramalina farinacea (Ascomycota).</title>
        <authorList>
            <person name="Llewellyn T."/>
            <person name="Mian S."/>
            <person name="Hill R."/>
            <person name="Leitch I.J."/>
            <person name="Gaya E."/>
        </authorList>
    </citation>
    <scope>NUCLEOTIDE SEQUENCE</scope>
    <source>
        <strain evidence="3">LIQ254RAFAR</strain>
    </source>
</reference>
<dbReference type="AlphaFoldDB" id="A0AA43TWV8"/>
<keyword evidence="4" id="KW-1185">Reference proteome</keyword>
<dbReference type="Pfam" id="PF13812">
    <property type="entry name" value="PPR_3"/>
    <property type="match status" value="1"/>
</dbReference>
<dbReference type="Pfam" id="PF13041">
    <property type="entry name" value="PPR_2"/>
    <property type="match status" value="1"/>
</dbReference>
<accession>A0AA43TWV8</accession>
<feature type="repeat" description="PPR" evidence="2">
    <location>
        <begin position="349"/>
        <end position="383"/>
    </location>
</feature>
<dbReference type="PANTHER" id="PTHR47932:SF44">
    <property type="entry name" value="MIOREX COMPLEX COMPONENT 1"/>
    <property type="match status" value="1"/>
</dbReference>
<proteinExistence type="predicted"/>
<dbReference type="PANTHER" id="PTHR47932">
    <property type="entry name" value="ATPASE EXPRESSION PROTEIN 3"/>
    <property type="match status" value="1"/>
</dbReference>
<evidence type="ECO:0000256" key="2">
    <source>
        <dbReference type="PROSITE-ProRule" id="PRU00708"/>
    </source>
</evidence>
<evidence type="ECO:0000256" key="1">
    <source>
        <dbReference type="ARBA" id="ARBA00022737"/>
    </source>
</evidence>
<dbReference type="InterPro" id="IPR002885">
    <property type="entry name" value="PPR_rpt"/>
</dbReference>
<evidence type="ECO:0008006" key="5">
    <source>
        <dbReference type="Google" id="ProtNLM"/>
    </source>
</evidence>
<keyword evidence="1" id="KW-0677">Repeat</keyword>
<sequence>MLARAHVHLHANTLLQALQRTLKMGDVNLSLKLLQLVSQSGLDMRKDQVQSACVTLIRAQHGVEEPYSIQTKILTRILEIGVRPNIAFFNAILLNTVQAGYLDLAMKMFDIAKENRLAPDWITCRILLRGAVSGADRETCLAMIEEIARSADLLRDHRVQTDMLNAISHSTAHSYNRMLDFYERHLDTAPLEDLGMSRVKTEARQSEEVSSSERWPSPEILGQMICAYVRAHQDSVDLLDRYNRYHEFVSRQHPLIAPVAQTDHVSNAFLVAFGRRARTLPHCAMIMRHMLDDSRSRRLSVQPEPVYPRLAAPSVQTWSILADAYSRHGQKKAAEKVLQLMQERNVAPNQVTWNSIISGLSSTQNVESAVDMLQRMRVAGYQPNDRTICGLGKIYDRRRLLRAFEEASRESRSLESQILSPQSDSTRALGGELRRTTIEQEARRSLKAMAARKHMTQTFRRLEREQRRNDMRHNVRYQPSTM</sequence>
<evidence type="ECO:0000313" key="4">
    <source>
        <dbReference type="Proteomes" id="UP001161017"/>
    </source>
</evidence>
<name>A0AA43TWV8_9LECA</name>
<evidence type="ECO:0000313" key="3">
    <source>
        <dbReference type="EMBL" id="MDI1487307.1"/>
    </source>
</evidence>
<dbReference type="NCBIfam" id="TIGR00756">
    <property type="entry name" value="PPR"/>
    <property type="match status" value="2"/>
</dbReference>
<dbReference type="PROSITE" id="PS51375">
    <property type="entry name" value="PPR"/>
    <property type="match status" value="2"/>
</dbReference>
<dbReference type="InterPro" id="IPR011990">
    <property type="entry name" value="TPR-like_helical_dom_sf"/>
</dbReference>
<dbReference type="Proteomes" id="UP001161017">
    <property type="component" value="Unassembled WGS sequence"/>
</dbReference>
<dbReference type="Gene3D" id="1.25.40.10">
    <property type="entry name" value="Tetratricopeptide repeat domain"/>
    <property type="match status" value="2"/>
</dbReference>
<organism evidence="3 4">
    <name type="scientific">Ramalina farinacea</name>
    <dbReference type="NCBI Taxonomy" id="258253"/>
    <lineage>
        <taxon>Eukaryota</taxon>
        <taxon>Fungi</taxon>
        <taxon>Dikarya</taxon>
        <taxon>Ascomycota</taxon>
        <taxon>Pezizomycotina</taxon>
        <taxon>Lecanoromycetes</taxon>
        <taxon>OSLEUM clade</taxon>
        <taxon>Lecanoromycetidae</taxon>
        <taxon>Lecanorales</taxon>
        <taxon>Lecanorineae</taxon>
        <taxon>Ramalinaceae</taxon>
        <taxon>Ramalina</taxon>
    </lineage>
</organism>